<organism evidence="1 2">
    <name type="scientific">Fusobacterium necrophorum subsp. funduliforme Fnf 1007</name>
    <dbReference type="NCBI Taxonomy" id="1161424"/>
    <lineage>
        <taxon>Bacteria</taxon>
        <taxon>Fusobacteriati</taxon>
        <taxon>Fusobacteriota</taxon>
        <taxon>Fusobacteriia</taxon>
        <taxon>Fusobacteriales</taxon>
        <taxon>Fusobacteriaceae</taxon>
        <taxon>Fusobacterium</taxon>
    </lineage>
</organism>
<name>A0AAN3VWA0_9FUSO</name>
<accession>A0AAN3VWA0</accession>
<dbReference type="AlphaFoldDB" id="A0AAN3VWA0"/>
<comment type="caution">
    <text evidence="1">The sequence shown here is derived from an EMBL/GenBank/DDBJ whole genome shotgun (WGS) entry which is preliminary data.</text>
</comment>
<dbReference type="EMBL" id="ALKK01000035">
    <property type="protein sequence ID" value="EJU18044.1"/>
    <property type="molecule type" value="Genomic_DNA"/>
</dbReference>
<evidence type="ECO:0000313" key="1">
    <source>
        <dbReference type="EMBL" id="EJU18044.1"/>
    </source>
</evidence>
<reference evidence="1 2" key="1">
    <citation type="submission" date="2012-07" db="EMBL/GenBank/DDBJ databases">
        <authorList>
            <person name="Durkin A.S."/>
            <person name="McCorrison J."/>
            <person name="Torralba M."/>
            <person name="Gillis M."/>
            <person name="Methe B."/>
            <person name="Sutton G."/>
            <person name="Nelson K.E."/>
        </authorList>
    </citation>
    <scope>NUCLEOTIDE SEQUENCE [LARGE SCALE GENOMIC DNA]</scope>
    <source>
        <strain evidence="1 2">Fnf 1007</strain>
    </source>
</reference>
<gene>
    <name evidence="1" type="ORF">HMPREF1127_0771</name>
</gene>
<evidence type="ECO:0000313" key="2">
    <source>
        <dbReference type="Proteomes" id="UP000003120"/>
    </source>
</evidence>
<sequence>MKSSLFFYEENQNQEFIIESSREDSILNSLSMFFISK</sequence>
<dbReference type="Proteomes" id="UP000003120">
    <property type="component" value="Unassembled WGS sequence"/>
</dbReference>
<proteinExistence type="predicted"/>
<protein>
    <submittedName>
        <fullName evidence="1">Uncharacterized protein</fullName>
    </submittedName>
</protein>